<comment type="function">
    <text evidence="10">Responds to activation by environmental stress and pro-inflammatory cytokines by phosphorylating a number of transcription factors, and thus regulates transcriptional activity.</text>
</comment>
<keyword evidence="7 10" id="KW-0067">ATP-binding</keyword>
<protein>
    <recommendedName>
        <fullName evidence="10">Stress-activated protein kinase JNK</fullName>
        <ecNumber evidence="10">2.7.11.24</ecNumber>
    </recommendedName>
</protein>
<sequence length="382" mass="45178">MDGASYPIPPNYYRVDVFLNDWFTIPQKYQITRFLGRGTQGCVALAYDRQKQMTVAIKKIHLPEDITERQPFRRAYRELFCMLHISHPNIVKFHEAFTPYQTAEEMREFYIVREYLDGTMTQLPYEELTHDHVQKIIHDICRGIHHLNALGISHRDLKPTNILITQTTDVKLCDFGQSNITDPFMQNTTYIIMRYYRAPEVVCHIGGFENRTVDVWSIGCIFAELLTGQTLFRGTDHVDQYHRFTQLLGSPSQNFFERMNDNVRHFLEGMPKYPKRNIEYIFPNSMFLQNFRESPELCDSARDLLSRMLVIEPENRLSIDRVFEHPYLQEYSADFEATDLVLCDRFRDVYLWDHYSDANNHRAEIFNVIQNQTFGLDNLPDI</sequence>
<evidence type="ECO:0000256" key="8">
    <source>
        <dbReference type="ARBA" id="ARBA00047592"/>
    </source>
</evidence>
<dbReference type="InterPro" id="IPR000719">
    <property type="entry name" value="Prot_kinase_dom"/>
</dbReference>
<evidence type="ECO:0000313" key="13">
    <source>
        <dbReference type="Proteomes" id="UP001152747"/>
    </source>
</evidence>
<keyword evidence="13" id="KW-1185">Reference proteome</keyword>
<keyword evidence="10" id="KW-0460">Magnesium</keyword>
<dbReference type="GO" id="GO:0005737">
    <property type="term" value="C:cytoplasm"/>
    <property type="evidence" value="ECO:0007669"/>
    <property type="project" value="UniProtKB-SubCell"/>
</dbReference>
<accession>A0A9P1N2X6</accession>
<keyword evidence="5 10" id="KW-0547">Nucleotide-binding</keyword>
<evidence type="ECO:0000256" key="9">
    <source>
        <dbReference type="ARBA" id="ARBA00048312"/>
    </source>
</evidence>
<comment type="catalytic activity">
    <reaction evidence="9">
        <text>L-seryl-[protein] + ATP = O-phospho-L-seryl-[protein] + ADP + H(+)</text>
        <dbReference type="Rhea" id="RHEA:17989"/>
        <dbReference type="Rhea" id="RHEA-COMP:9863"/>
        <dbReference type="Rhea" id="RHEA-COMP:11604"/>
        <dbReference type="ChEBI" id="CHEBI:15378"/>
        <dbReference type="ChEBI" id="CHEBI:29999"/>
        <dbReference type="ChEBI" id="CHEBI:30616"/>
        <dbReference type="ChEBI" id="CHEBI:83421"/>
        <dbReference type="ChEBI" id="CHEBI:456216"/>
        <dbReference type="EC" id="2.7.11.24"/>
    </reaction>
</comment>
<evidence type="ECO:0000256" key="6">
    <source>
        <dbReference type="ARBA" id="ARBA00022777"/>
    </source>
</evidence>
<comment type="cofactor">
    <cofactor evidence="10">
        <name>Mg(2+)</name>
        <dbReference type="ChEBI" id="CHEBI:18420"/>
    </cofactor>
</comment>
<comment type="subcellular location">
    <subcellularLocation>
        <location evidence="10">Cytoplasm</location>
    </subcellularLocation>
</comment>
<comment type="similarity">
    <text evidence="1 10">Belongs to the protein kinase superfamily. CMGC Ser/Thr protein kinase family. MAP kinase subfamily.</text>
</comment>
<evidence type="ECO:0000256" key="3">
    <source>
        <dbReference type="ARBA" id="ARBA00022553"/>
    </source>
</evidence>
<evidence type="ECO:0000256" key="5">
    <source>
        <dbReference type="ARBA" id="ARBA00022741"/>
    </source>
</evidence>
<evidence type="ECO:0000256" key="2">
    <source>
        <dbReference type="ARBA" id="ARBA00022527"/>
    </source>
</evidence>
<evidence type="ECO:0000313" key="12">
    <source>
        <dbReference type="EMBL" id="CAI5449093.1"/>
    </source>
</evidence>
<organism evidence="12 13">
    <name type="scientific">Caenorhabditis angaria</name>
    <dbReference type="NCBI Taxonomy" id="860376"/>
    <lineage>
        <taxon>Eukaryota</taxon>
        <taxon>Metazoa</taxon>
        <taxon>Ecdysozoa</taxon>
        <taxon>Nematoda</taxon>
        <taxon>Chromadorea</taxon>
        <taxon>Rhabditida</taxon>
        <taxon>Rhabditina</taxon>
        <taxon>Rhabditomorpha</taxon>
        <taxon>Rhabditoidea</taxon>
        <taxon>Rhabditidae</taxon>
        <taxon>Peloderinae</taxon>
        <taxon>Caenorhabditis</taxon>
    </lineage>
</organism>
<dbReference type="PANTHER" id="PTHR24055">
    <property type="entry name" value="MITOGEN-ACTIVATED PROTEIN KINASE"/>
    <property type="match status" value="1"/>
</dbReference>
<dbReference type="OrthoDB" id="5771499at2759"/>
<dbReference type="InterPro" id="IPR008351">
    <property type="entry name" value="MAPK_JNK"/>
</dbReference>
<evidence type="ECO:0000256" key="10">
    <source>
        <dbReference type="RuleBase" id="RU368052"/>
    </source>
</evidence>
<dbReference type="AlphaFoldDB" id="A0A9P1N2X6"/>
<comment type="caution">
    <text evidence="12">The sequence shown here is derived from an EMBL/GenBank/DDBJ whole genome shotgun (WGS) entry which is preliminary data.</text>
</comment>
<dbReference type="PRINTS" id="PR01772">
    <property type="entry name" value="JNKMAPKINASE"/>
</dbReference>
<gene>
    <name evidence="12" type="ORF">CAMP_LOCUS11730</name>
</gene>
<dbReference type="Proteomes" id="UP001152747">
    <property type="component" value="Unassembled WGS sequence"/>
</dbReference>
<dbReference type="FunFam" id="1.10.510.10:FF:000624">
    <property type="entry name" value="Mitogen-activated protein kinase"/>
    <property type="match status" value="1"/>
</dbReference>
<dbReference type="Pfam" id="PF00069">
    <property type="entry name" value="Pkinase"/>
    <property type="match status" value="1"/>
</dbReference>
<evidence type="ECO:0000259" key="11">
    <source>
        <dbReference type="PROSITE" id="PS50011"/>
    </source>
</evidence>
<dbReference type="InterPro" id="IPR011009">
    <property type="entry name" value="Kinase-like_dom_sf"/>
</dbReference>
<keyword evidence="3 10" id="KW-0597">Phosphoprotein</keyword>
<evidence type="ECO:0000256" key="1">
    <source>
        <dbReference type="ARBA" id="ARBA00008832"/>
    </source>
</evidence>
<dbReference type="InterPro" id="IPR008271">
    <property type="entry name" value="Ser/Thr_kinase_AS"/>
</dbReference>
<keyword evidence="6 10" id="KW-0418">Kinase</keyword>
<reference evidence="12" key="1">
    <citation type="submission" date="2022-11" db="EMBL/GenBank/DDBJ databases">
        <authorList>
            <person name="Kikuchi T."/>
        </authorList>
    </citation>
    <scope>NUCLEOTIDE SEQUENCE</scope>
    <source>
        <strain evidence="12">PS1010</strain>
    </source>
</reference>
<evidence type="ECO:0000256" key="4">
    <source>
        <dbReference type="ARBA" id="ARBA00022679"/>
    </source>
</evidence>
<dbReference type="GO" id="GO:0106310">
    <property type="term" value="F:protein serine kinase activity"/>
    <property type="evidence" value="ECO:0007669"/>
    <property type="project" value="UniProtKB-UniRule"/>
</dbReference>
<dbReference type="SMART" id="SM00220">
    <property type="entry name" value="S_TKc"/>
    <property type="match status" value="1"/>
</dbReference>
<dbReference type="Gene3D" id="3.30.200.20">
    <property type="entry name" value="Phosphorylase Kinase, domain 1"/>
    <property type="match status" value="1"/>
</dbReference>
<dbReference type="PROSITE" id="PS00108">
    <property type="entry name" value="PROTEIN_KINASE_ST"/>
    <property type="match status" value="1"/>
</dbReference>
<comment type="catalytic activity">
    <reaction evidence="8">
        <text>L-threonyl-[protein] + ATP = O-phospho-L-threonyl-[protein] + ADP + H(+)</text>
        <dbReference type="Rhea" id="RHEA:46608"/>
        <dbReference type="Rhea" id="RHEA-COMP:11060"/>
        <dbReference type="Rhea" id="RHEA-COMP:11605"/>
        <dbReference type="ChEBI" id="CHEBI:15378"/>
        <dbReference type="ChEBI" id="CHEBI:30013"/>
        <dbReference type="ChEBI" id="CHEBI:30616"/>
        <dbReference type="ChEBI" id="CHEBI:61977"/>
        <dbReference type="ChEBI" id="CHEBI:456216"/>
        <dbReference type="EC" id="2.7.11.24"/>
    </reaction>
</comment>
<dbReference type="GO" id="GO:0005524">
    <property type="term" value="F:ATP binding"/>
    <property type="evidence" value="ECO:0007669"/>
    <property type="project" value="UniProtKB-UniRule"/>
</dbReference>
<dbReference type="GO" id="GO:0004707">
    <property type="term" value="F:MAP kinase activity"/>
    <property type="evidence" value="ECO:0007669"/>
    <property type="project" value="UniProtKB-UniRule"/>
</dbReference>
<proteinExistence type="inferred from homology"/>
<dbReference type="Gene3D" id="1.10.510.10">
    <property type="entry name" value="Transferase(Phosphotransferase) domain 1"/>
    <property type="match status" value="1"/>
</dbReference>
<dbReference type="PROSITE" id="PS50011">
    <property type="entry name" value="PROTEIN_KINASE_DOM"/>
    <property type="match status" value="1"/>
</dbReference>
<feature type="domain" description="Protein kinase" evidence="11">
    <location>
        <begin position="29"/>
        <end position="328"/>
    </location>
</feature>
<name>A0A9P1N2X6_9PELO</name>
<evidence type="ECO:0000256" key="7">
    <source>
        <dbReference type="ARBA" id="ARBA00022840"/>
    </source>
</evidence>
<dbReference type="SUPFAM" id="SSF56112">
    <property type="entry name" value="Protein kinase-like (PK-like)"/>
    <property type="match status" value="1"/>
</dbReference>
<dbReference type="EC" id="2.7.11.24" evidence="10"/>
<dbReference type="EMBL" id="CANHGI010000004">
    <property type="protein sequence ID" value="CAI5449093.1"/>
    <property type="molecule type" value="Genomic_DNA"/>
</dbReference>
<keyword evidence="2 10" id="KW-0723">Serine/threonine-protein kinase</keyword>
<dbReference type="InterPro" id="IPR050117">
    <property type="entry name" value="MAPK"/>
</dbReference>
<keyword evidence="4 10" id="KW-0808">Transferase</keyword>